<evidence type="ECO:0000256" key="3">
    <source>
        <dbReference type="PROSITE-ProRule" id="PRU00076"/>
    </source>
</evidence>
<evidence type="ECO:0000256" key="5">
    <source>
        <dbReference type="SAM" id="Phobius"/>
    </source>
</evidence>
<dbReference type="Gene3D" id="2.60.220.50">
    <property type="match status" value="1"/>
</dbReference>
<evidence type="ECO:0000259" key="8">
    <source>
        <dbReference type="PROSITE" id="PS50835"/>
    </source>
</evidence>
<dbReference type="InterPro" id="IPR000742">
    <property type="entry name" value="EGF"/>
</dbReference>
<sequence length="1299" mass="141845">MDQKYSRMVLVEVWSREDLMRAVTRWWLNFISKMLIARSIDFGLLSPKPSASSGVIPGHPGRHPAAGSGSTISVWSEHHVRGDPSPAPGPPPPSPPASSCSAVECRLLGHCYANSDYQQFYCSCFEGYSGADCGAGPLCTPNMCMNGGVCRQMGPAAVSCICPAGFAGDLCEAQVLRPECGIEECSEGCTGGSKCDCSPRDSDSTSARYETKLLVMDRQNANLTQEIIEQMTLYLKESNITLDDDIEILDISPPDAQGARSVAVRVWAPRRAAGAMRVALSRLVAVRTRASERMRLLPTTLQFTMQPALSFHALTLNQRSEIWEGSEFILSCTAYGSPGITFTWYKDGNKINFNGTTRDIWTRTVAEDALGRRISVLGISEAKQMDSGQWSCAADDAGRRRCGALRLRILKPPEIRLLPSTLTVNKGDNVSVTCLAGASRVHGALGFSWTVERTLLPFVPGREVWEDLYPAGSVLKLYNIQKSGEYRCQVSSIAGTNAKGVTLWVIKEDDDACKPDASHGLHWPRTAPGAYASAPCPPGYTGDTIRFCGSDGVVKWKQPDFSGCIAESLKNIHDLFTLVSYGYSRMEVSNIIHQYGSILRSLPIHPGGGVIPFEHAREMLNYLRSHAVSPKDRAHSVEYLMKIFNTLLKHHETFLEDEKIPLLQTAIAETASMQDYVDLSFREFTVLTKPIHESHPTHFKLQEKVSDGEKWTLLTASEELLQHTGNATAIAVMYTNLEARLPYLVSAVENKDGRKLDYHLVSPQLQVLASGTEVDTTVEPVVTLLFSHTTNISATTSRLACAYRVSSELGLWSTSECDLSIPEPKFVSCYCKGFGTYALFTVASSTFTGSEEDLRGIVKIATAIGSAICLLVGVLQFLGLFTTRKERLTMLLKAVTAGTHSAAILMLLECDARQEACPGVWGWVCAACWCAGCAALCAQPLLLQAELAGRPQNAPTVGLLSGVCIMIWLTARLCGGAPLHIGSSAHIVCATGCILLLILGFSLSVCALLRIRSITHEIPLQKRNYLRDRRKEINHTLVLLITTTLVMVAGVTYVQPGESKITQTIIFALAVIINAIAMVVCYVVFDDECLKAAKRMLFIIPNGKWDDSRGGNTSLGLYSKQSAEEDTTTGSSKKSTSKISPVSSYWRAGDLESPLRIQRLKSPEKLTEDSRCAGCVSECVAKTCALYAQVPCTYRMLSPSKSLEDCVECTCSDDVLGNDIPPTNEVGNGICQIKDDPCGGFTPSGEKIEDNRMLDLSRVNREWDEAYSSSTAKDQVLQRITNDLEYLLDKSDVFAPFLS</sequence>
<name>A0A8S4GD19_PLUXY</name>
<keyword evidence="2" id="KW-0325">Glycoprotein</keyword>
<dbReference type="InterPro" id="IPR051587">
    <property type="entry name" value="Adhesion_GPCR"/>
</dbReference>
<evidence type="ECO:0000313" key="9">
    <source>
        <dbReference type="EMBL" id="CAG9136608.1"/>
    </source>
</evidence>
<dbReference type="InterPro" id="IPR046338">
    <property type="entry name" value="GAIN_dom_sf"/>
</dbReference>
<comment type="caution">
    <text evidence="9">The sequence shown here is derived from an EMBL/GenBank/DDBJ whole genome shotgun (WGS) entry which is preliminary data.</text>
</comment>
<dbReference type="GO" id="GO:0004930">
    <property type="term" value="F:G protein-coupled receptor activity"/>
    <property type="evidence" value="ECO:0007669"/>
    <property type="project" value="InterPro"/>
</dbReference>
<dbReference type="PROSITE" id="PS50026">
    <property type="entry name" value="EGF_3"/>
    <property type="match status" value="2"/>
</dbReference>
<dbReference type="Pfam" id="PF02793">
    <property type="entry name" value="HRM"/>
    <property type="match status" value="1"/>
</dbReference>
<evidence type="ECO:0000256" key="2">
    <source>
        <dbReference type="ARBA" id="ARBA00023180"/>
    </source>
</evidence>
<evidence type="ECO:0000313" key="10">
    <source>
        <dbReference type="Proteomes" id="UP000653454"/>
    </source>
</evidence>
<comment type="similarity">
    <text evidence="1">Belongs to the G-protein coupled receptor 2 family. Adhesion G-protein coupled receptor (ADGR) subfamily.</text>
</comment>
<proteinExistence type="inferred from homology"/>
<feature type="transmembrane region" description="Helical" evidence="5">
    <location>
        <begin position="1032"/>
        <end position="1053"/>
    </location>
</feature>
<keyword evidence="3" id="KW-1015">Disulfide bond</keyword>
<feature type="domain" description="Ig-like" evidence="8">
    <location>
        <begin position="413"/>
        <end position="502"/>
    </location>
</feature>
<dbReference type="SMART" id="SM00181">
    <property type="entry name" value="EGF"/>
    <property type="match status" value="2"/>
</dbReference>
<dbReference type="SUPFAM" id="SSF48726">
    <property type="entry name" value="Immunoglobulin"/>
    <property type="match status" value="2"/>
</dbReference>
<feature type="transmembrane region" description="Helical" evidence="5">
    <location>
        <begin position="860"/>
        <end position="881"/>
    </location>
</feature>
<feature type="transmembrane region" description="Helical" evidence="5">
    <location>
        <begin position="954"/>
        <end position="973"/>
    </location>
</feature>
<dbReference type="GO" id="GO:0016020">
    <property type="term" value="C:membrane"/>
    <property type="evidence" value="ECO:0007669"/>
    <property type="project" value="InterPro"/>
</dbReference>
<dbReference type="SMART" id="SM00408">
    <property type="entry name" value="IGc2"/>
    <property type="match status" value="2"/>
</dbReference>
<protein>
    <submittedName>
        <fullName evidence="9">(diamondback moth) hypothetical protein</fullName>
    </submittedName>
</protein>
<feature type="domain" description="G-protein coupled receptors family 2 profile 1" evidence="7">
    <location>
        <begin position="487"/>
        <end position="568"/>
    </location>
</feature>
<evidence type="ECO:0000259" key="7">
    <source>
        <dbReference type="PROSITE" id="PS50227"/>
    </source>
</evidence>
<accession>A0A8S4GD19</accession>
<dbReference type="SMART" id="SM00008">
    <property type="entry name" value="HormR"/>
    <property type="match status" value="1"/>
</dbReference>
<dbReference type="InterPro" id="IPR007110">
    <property type="entry name" value="Ig-like_dom"/>
</dbReference>
<dbReference type="InterPro" id="IPR003598">
    <property type="entry name" value="Ig_sub2"/>
</dbReference>
<keyword evidence="3" id="KW-0245">EGF-like domain</keyword>
<gene>
    <name evidence="9" type="ORF">PLXY2_LOCUS14860</name>
</gene>
<evidence type="ECO:0000259" key="6">
    <source>
        <dbReference type="PROSITE" id="PS50026"/>
    </source>
</evidence>
<dbReference type="PROSITE" id="PS00022">
    <property type="entry name" value="EGF_1"/>
    <property type="match status" value="2"/>
</dbReference>
<dbReference type="InterPro" id="IPR036179">
    <property type="entry name" value="Ig-like_dom_sf"/>
</dbReference>
<dbReference type="CDD" id="cd00054">
    <property type="entry name" value="EGF_CA"/>
    <property type="match status" value="1"/>
</dbReference>
<dbReference type="InterPro" id="IPR003599">
    <property type="entry name" value="Ig_sub"/>
</dbReference>
<dbReference type="Proteomes" id="UP000653454">
    <property type="component" value="Unassembled WGS sequence"/>
</dbReference>
<dbReference type="InterPro" id="IPR036445">
    <property type="entry name" value="GPCR_2_extracell_dom_sf"/>
</dbReference>
<keyword evidence="5" id="KW-0812">Transmembrane</keyword>
<feature type="domain" description="EGF-like" evidence="6">
    <location>
        <begin position="96"/>
        <end position="134"/>
    </location>
</feature>
<dbReference type="Gene3D" id="2.10.25.10">
    <property type="entry name" value="Laminin"/>
    <property type="match status" value="1"/>
</dbReference>
<feature type="region of interest" description="Disordered" evidence="4">
    <location>
        <begin position="1116"/>
        <end position="1138"/>
    </location>
</feature>
<keyword evidence="5" id="KW-1133">Transmembrane helix</keyword>
<evidence type="ECO:0000256" key="4">
    <source>
        <dbReference type="SAM" id="MobiDB-lite"/>
    </source>
</evidence>
<organism evidence="9 10">
    <name type="scientific">Plutella xylostella</name>
    <name type="common">Diamondback moth</name>
    <name type="synonym">Plutella maculipennis</name>
    <dbReference type="NCBI Taxonomy" id="51655"/>
    <lineage>
        <taxon>Eukaryota</taxon>
        <taxon>Metazoa</taxon>
        <taxon>Ecdysozoa</taxon>
        <taxon>Arthropoda</taxon>
        <taxon>Hexapoda</taxon>
        <taxon>Insecta</taxon>
        <taxon>Pterygota</taxon>
        <taxon>Neoptera</taxon>
        <taxon>Endopterygota</taxon>
        <taxon>Lepidoptera</taxon>
        <taxon>Glossata</taxon>
        <taxon>Ditrysia</taxon>
        <taxon>Yponomeutoidea</taxon>
        <taxon>Plutellidae</taxon>
        <taxon>Plutella</taxon>
    </lineage>
</organism>
<feature type="transmembrane region" description="Helical" evidence="5">
    <location>
        <begin position="985"/>
        <end position="1011"/>
    </location>
</feature>
<dbReference type="EMBL" id="CAJHNJ030000150">
    <property type="protein sequence ID" value="CAG9136608.1"/>
    <property type="molecule type" value="Genomic_DNA"/>
</dbReference>
<dbReference type="PANTHER" id="PTHR45813:SF8">
    <property type="entry name" value="IG-LIKE DOMAIN-CONTAINING PROTEIN"/>
    <property type="match status" value="1"/>
</dbReference>
<feature type="domain" description="EGF-like" evidence="6">
    <location>
        <begin position="135"/>
        <end position="172"/>
    </location>
</feature>
<dbReference type="PROSITE" id="PS50835">
    <property type="entry name" value="IG_LIKE"/>
    <property type="match status" value="2"/>
</dbReference>
<dbReference type="PROSITE" id="PS01186">
    <property type="entry name" value="EGF_2"/>
    <property type="match status" value="2"/>
</dbReference>
<feature type="domain" description="Ig-like" evidence="8">
    <location>
        <begin position="307"/>
        <end position="396"/>
    </location>
</feature>
<feature type="disulfide bond" evidence="3">
    <location>
        <begin position="105"/>
        <end position="122"/>
    </location>
</feature>
<dbReference type="PANTHER" id="PTHR45813">
    <property type="entry name" value="IG-LIKE DOMAIN-CONTAINING PROTEIN"/>
    <property type="match status" value="1"/>
</dbReference>
<feature type="disulfide bond" evidence="3">
    <location>
        <begin position="162"/>
        <end position="171"/>
    </location>
</feature>
<feature type="disulfide bond" evidence="3">
    <location>
        <begin position="124"/>
        <end position="133"/>
    </location>
</feature>
<dbReference type="Pfam" id="PF00008">
    <property type="entry name" value="EGF"/>
    <property type="match status" value="1"/>
</dbReference>
<dbReference type="InterPro" id="IPR013783">
    <property type="entry name" value="Ig-like_fold"/>
</dbReference>
<dbReference type="Gene3D" id="4.10.1240.10">
    <property type="entry name" value="GPCR, family 2, extracellular hormone receptor domain"/>
    <property type="match status" value="1"/>
</dbReference>
<dbReference type="InterPro" id="IPR001879">
    <property type="entry name" value="GPCR_2_extracellular_dom"/>
</dbReference>
<dbReference type="SMART" id="SM00409">
    <property type="entry name" value="IG"/>
    <property type="match status" value="2"/>
</dbReference>
<dbReference type="Pfam" id="PF13927">
    <property type="entry name" value="Ig_3"/>
    <property type="match status" value="1"/>
</dbReference>
<keyword evidence="10" id="KW-1185">Reference proteome</keyword>
<feature type="transmembrane region" description="Helical" evidence="5">
    <location>
        <begin position="1065"/>
        <end position="1085"/>
    </location>
</feature>
<keyword evidence="5" id="KW-0472">Membrane</keyword>
<comment type="caution">
    <text evidence="3">Lacks conserved residue(s) required for the propagation of feature annotation.</text>
</comment>
<dbReference type="SUPFAM" id="SSF111418">
    <property type="entry name" value="Hormone receptor domain"/>
    <property type="match status" value="1"/>
</dbReference>
<dbReference type="SUPFAM" id="SSF57196">
    <property type="entry name" value="EGF/Laminin"/>
    <property type="match status" value="1"/>
</dbReference>
<dbReference type="GO" id="GO:0007189">
    <property type="term" value="P:adenylate cyclase-activating G protein-coupled receptor signaling pathway"/>
    <property type="evidence" value="ECO:0007669"/>
    <property type="project" value="TreeGrafter"/>
</dbReference>
<dbReference type="Gene3D" id="2.60.40.10">
    <property type="entry name" value="Immunoglobulins"/>
    <property type="match status" value="2"/>
</dbReference>
<reference evidence="9" key="1">
    <citation type="submission" date="2020-11" db="EMBL/GenBank/DDBJ databases">
        <authorList>
            <person name="Whiteford S."/>
        </authorList>
    </citation>
    <scope>NUCLEOTIDE SEQUENCE</scope>
</reference>
<evidence type="ECO:0000256" key="1">
    <source>
        <dbReference type="ARBA" id="ARBA00007343"/>
    </source>
</evidence>
<feature type="compositionally biased region" description="Low complexity" evidence="4">
    <location>
        <begin position="1128"/>
        <end position="1138"/>
    </location>
</feature>
<dbReference type="PROSITE" id="PS50227">
    <property type="entry name" value="G_PROTEIN_RECEP_F2_3"/>
    <property type="match status" value="1"/>
</dbReference>